<gene>
    <name evidence="7" type="ordered locus">M5M_00270</name>
</gene>
<dbReference type="RefSeq" id="WP_015045464.1">
    <property type="nucleotide sequence ID" value="NC_018868.3"/>
</dbReference>
<dbReference type="eggNOG" id="COG0526">
    <property type="taxonomic scope" value="Bacteria"/>
</dbReference>
<dbReference type="STRING" id="1117647.M5M_00270"/>
<dbReference type="OrthoDB" id="9799347at2"/>
<dbReference type="AlphaFoldDB" id="K4KEF0"/>
<comment type="similarity">
    <text evidence="2">Belongs to the thioredoxin family. DsbE subfamily.</text>
</comment>
<dbReference type="HOGENOM" id="CLU_042529_19_1_6"/>
<dbReference type="PROSITE" id="PS00194">
    <property type="entry name" value="THIOREDOXIN_1"/>
    <property type="match status" value="1"/>
</dbReference>
<dbReference type="CDD" id="cd03010">
    <property type="entry name" value="TlpA_like_DsbE"/>
    <property type="match status" value="1"/>
</dbReference>
<organism evidence="7 8">
    <name type="scientific">Simiduia agarivorans (strain DSM 21679 / JCM 13881 / BCRC 17597 / SA1)</name>
    <dbReference type="NCBI Taxonomy" id="1117647"/>
    <lineage>
        <taxon>Bacteria</taxon>
        <taxon>Pseudomonadati</taxon>
        <taxon>Pseudomonadota</taxon>
        <taxon>Gammaproteobacteria</taxon>
        <taxon>Cellvibrionales</taxon>
        <taxon>Cellvibrionaceae</taxon>
        <taxon>Simiduia</taxon>
    </lineage>
</organism>
<keyword evidence="3" id="KW-0201">Cytochrome c-type biogenesis</keyword>
<dbReference type="NCBIfam" id="TIGR00385">
    <property type="entry name" value="dsbE"/>
    <property type="match status" value="1"/>
</dbReference>
<accession>K4KEF0</accession>
<feature type="domain" description="Thioredoxin" evidence="6">
    <location>
        <begin position="34"/>
        <end position="175"/>
    </location>
</feature>
<dbReference type="Proteomes" id="UP000000466">
    <property type="component" value="Chromosome"/>
</dbReference>
<dbReference type="GO" id="GO:0030288">
    <property type="term" value="C:outer membrane-bounded periplasmic space"/>
    <property type="evidence" value="ECO:0007669"/>
    <property type="project" value="InterPro"/>
</dbReference>
<dbReference type="InterPro" id="IPR004799">
    <property type="entry name" value="Periplasmic_diS_OxRdtase_DsbE"/>
</dbReference>
<dbReference type="EMBL" id="CP003746">
    <property type="protein sequence ID" value="AFU97291.1"/>
    <property type="molecule type" value="Genomic_DNA"/>
</dbReference>
<dbReference type="InterPro" id="IPR013740">
    <property type="entry name" value="Redoxin"/>
</dbReference>
<dbReference type="PANTHER" id="PTHR42852:SF6">
    <property type="entry name" value="THIOL:DISULFIDE INTERCHANGE PROTEIN DSBE"/>
    <property type="match status" value="1"/>
</dbReference>
<keyword evidence="5" id="KW-0676">Redox-active center</keyword>
<proteinExistence type="inferred from homology"/>
<dbReference type="GO" id="GO:0017004">
    <property type="term" value="P:cytochrome complex assembly"/>
    <property type="evidence" value="ECO:0007669"/>
    <property type="project" value="UniProtKB-KW"/>
</dbReference>
<comment type="subcellular location">
    <subcellularLocation>
        <location evidence="1">Cell inner membrane</location>
        <topology evidence="1">Single-pass membrane protein</topology>
        <orientation evidence="1">Periplasmic side</orientation>
    </subcellularLocation>
</comment>
<dbReference type="InterPro" id="IPR050553">
    <property type="entry name" value="Thioredoxin_ResA/DsbE_sf"/>
</dbReference>
<dbReference type="PANTHER" id="PTHR42852">
    <property type="entry name" value="THIOL:DISULFIDE INTERCHANGE PROTEIN DSBE"/>
    <property type="match status" value="1"/>
</dbReference>
<dbReference type="SUPFAM" id="SSF52833">
    <property type="entry name" value="Thioredoxin-like"/>
    <property type="match status" value="1"/>
</dbReference>
<evidence type="ECO:0000313" key="8">
    <source>
        <dbReference type="Proteomes" id="UP000000466"/>
    </source>
</evidence>
<dbReference type="InterPro" id="IPR013766">
    <property type="entry name" value="Thioredoxin_domain"/>
</dbReference>
<evidence type="ECO:0000256" key="3">
    <source>
        <dbReference type="ARBA" id="ARBA00022748"/>
    </source>
</evidence>
<protein>
    <recommendedName>
        <fullName evidence="6">Thioredoxin domain-containing protein</fullName>
    </recommendedName>
</protein>
<name>K4KEF0_SIMAS</name>
<evidence type="ECO:0000256" key="1">
    <source>
        <dbReference type="ARBA" id="ARBA00004383"/>
    </source>
</evidence>
<keyword evidence="4" id="KW-1015">Disulfide bond</keyword>
<dbReference type="PROSITE" id="PS51352">
    <property type="entry name" value="THIOREDOXIN_2"/>
    <property type="match status" value="1"/>
</dbReference>
<evidence type="ECO:0000256" key="5">
    <source>
        <dbReference type="ARBA" id="ARBA00023284"/>
    </source>
</evidence>
<dbReference type="KEGG" id="saga:M5M_00270"/>
<evidence type="ECO:0000256" key="2">
    <source>
        <dbReference type="ARBA" id="ARBA00007758"/>
    </source>
</evidence>
<dbReference type="Pfam" id="PF08534">
    <property type="entry name" value="Redoxin"/>
    <property type="match status" value="1"/>
</dbReference>
<evidence type="ECO:0000256" key="4">
    <source>
        <dbReference type="ARBA" id="ARBA00023157"/>
    </source>
</evidence>
<sequence length="176" mass="19682">MQRLKLFLPLIIFAGLALLFWRGLSLDPNAMPSALIDKPMPAFSLPTLEDEGTPVDESLFKGQVTLLNVWATWCVSCRVEHPFLVKLAEQGVRIVGLNYKDDPRAAREWLVKLHNPYELSVIDADGRLGLDLGVFGAPETYVLDKTGTIRYKHVGVVDDRVWQTTLGPIVEQLNAQ</sequence>
<dbReference type="InterPro" id="IPR017937">
    <property type="entry name" value="Thioredoxin_CS"/>
</dbReference>
<dbReference type="GO" id="GO:0005886">
    <property type="term" value="C:plasma membrane"/>
    <property type="evidence" value="ECO:0007669"/>
    <property type="project" value="UniProtKB-SubCell"/>
</dbReference>
<dbReference type="Gene3D" id="3.40.30.10">
    <property type="entry name" value="Glutaredoxin"/>
    <property type="match status" value="1"/>
</dbReference>
<dbReference type="GO" id="GO:0015036">
    <property type="term" value="F:disulfide oxidoreductase activity"/>
    <property type="evidence" value="ECO:0007669"/>
    <property type="project" value="InterPro"/>
</dbReference>
<keyword evidence="8" id="KW-1185">Reference proteome</keyword>
<evidence type="ECO:0000313" key="7">
    <source>
        <dbReference type="EMBL" id="AFU97291.1"/>
    </source>
</evidence>
<reference evidence="7 8" key="1">
    <citation type="journal article" date="2013" name="Genome Announc.">
        <title>Complete genome sequence of Simiduia agarivorans SA1(T), a marine bacterium able to degrade a variety of polysaccharides.</title>
        <authorList>
            <person name="Lin S.Y."/>
            <person name="Shieh W.Y."/>
            <person name="Chen J.S."/>
            <person name="Tang S.L."/>
        </authorList>
    </citation>
    <scope>NUCLEOTIDE SEQUENCE [LARGE SCALE GENOMIC DNA]</scope>
    <source>
        <strain evidence="8">DSM 21679 / JCM 13881 / BCRC 17597 / SA1</strain>
    </source>
</reference>
<dbReference type="InterPro" id="IPR036249">
    <property type="entry name" value="Thioredoxin-like_sf"/>
</dbReference>
<evidence type="ECO:0000259" key="6">
    <source>
        <dbReference type="PROSITE" id="PS51352"/>
    </source>
</evidence>